<keyword evidence="2" id="KW-1185">Reference proteome</keyword>
<dbReference type="EMBL" id="VSRR010017009">
    <property type="protein sequence ID" value="MPC59937.1"/>
    <property type="molecule type" value="Genomic_DNA"/>
</dbReference>
<protein>
    <submittedName>
        <fullName evidence="1">Uncharacterized protein</fullName>
    </submittedName>
</protein>
<reference evidence="1 2" key="1">
    <citation type="submission" date="2019-05" db="EMBL/GenBank/DDBJ databases">
        <title>Another draft genome of Portunus trituberculatus and its Hox gene families provides insights of decapod evolution.</title>
        <authorList>
            <person name="Jeong J.-H."/>
            <person name="Song I."/>
            <person name="Kim S."/>
            <person name="Choi T."/>
            <person name="Kim D."/>
            <person name="Ryu S."/>
            <person name="Kim W."/>
        </authorList>
    </citation>
    <scope>NUCLEOTIDE SEQUENCE [LARGE SCALE GENOMIC DNA]</scope>
    <source>
        <tissue evidence="1">Muscle</tissue>
    </source>
</reference>
<name>A0A5B7GRX0_PORTR</name>
<organism evidence="1 2">
    <name type="scientific">Portunus trituberculatus</name>
    <name type="common">Swimming crab</name>
    <name type="synonym">Neptunus trituberculatus</name>
    <dbReference type="NCBI Taxonomy" id="210409"/>
    <lineage>
        <taxon>Eukaryota</taxon>
        <taxon>Metazoa</taxon>
        <taxon>Ecdysozoa</taxon>
        <taxon>Arthropoda</taxon>
        <taxon>Crustacea</taxon>
        <taxon>Multicrustacea</taxon>
        <taxon>Malacostraca</taxon>
        <taxon>Eumalacostraca</taxon>
        <taxon>Eucarida</taxon>
        <taxon>Decapoda</taxon>
        <taxon>Pleocyemata</taxon>
        <taxon>Brachyura</taxon>
        <taxon>Eubrachyura</taxon>
        <taxon>Portunoidea</taxon>
        <taxon>Portunidae</taxon>
        <taxon>Portuninae</taxon>
        <taxon>Portunus</taxon>
    </lineage>
</organism>
<dbReference type="AlphaFoldDB" id="A0A5B7GRX0"/>
<dbReference type="Proteomes" id="UP000324222">
    <property type="component" value="Unassembled WGS sequence"/>
</dbReference>
<gene>
    <name evidence="1" type="ORF">E2C01_053969</name>
</gene>
<evidence type="ECO:0000313" key="2">
    <source>
        <dbReference type="Proteomes" id="UP000324222"/>
    </source>
</evidence>
<evidence type="ECO:0000313" key="1">
    <source>
        <dbReference type="EMBL" id="MPC59937.1"/>
    </source>
</evidence>
<proteinExistence type="predicted"/>
<accession>A0A5B7GRX0</accession>
<sequence length="386" mass="43579">MDYIPNVFENYLENSNPEVRLIPPPRWFVAYYRNGRGNFIHASRYLAKEIDTIPEGNLKKYVQKVTKMRNSSNIVLFTFFGSTLPDRVHIDPINLRVRFRQYLRYRLEQDILQLSNSQSVRLGSPRRELLYRQKDGTGATSYASLVARSSAESAGPKATPSPTSRLVGAGGPFYLANRFAFLSDDSVDSSPLKGLTKRHRGSAESLDLALPKQSKVSTGEHDPALQTIPRMSGRITKRPVPLWNAACTNAVREKRAAISRLRRHRGDPQCLEVFRCWRARARRVLKEAQRASWKAYVSSINARTPLTDVFNKVRRMARKYSVPSPPVLLSAGETVADPKSDADLFAEHFASVSWKNPAAPGARYHQRMESLGIIFSYTGGESYNFP</sequence>
<comment type="caution">
    <text evidence="1">The sequence shown here is derived from an EMBL/GenBank/DDBJ whole genome shotgun (WGS) entry which is preliminary data.</text>
</comment>